<evidence type="ECO:0000259" key="1">
    <source>
        <dbReference type="PROSITE" id="PS50181"/>
    </source>
</evidence>
<dbReference type="Proteomes" id="UP001054889">
    <property type="component" value="Unassembled WGS sequence"/>
</dbReference>
<name>A0AAV5F051_ELECO</name>
<evidence type="ECO:0000313" key="2">
    <source>
        <dbReference type="EMBL" id="GJN28206.1"/>
    </source>
</evidence>
<comment type="caution">
    <text evidence="2">The sequence shown here is derived from an EMBL/GenBank/DDBJ whole genome shotgun (WGS) entry which is preliminary data.</text>
</comment>
<reference evidence="2" key="2">
    <citation type="submission" date="2021-12" db="EMBL/GenBank/DDBJ databases">
        <title>Resequencing data analysis of finger millet.</title>
        <authorList>
            <person name="Hatakeyama M."/>
            <person name="Aluri S."/>
            <person name="Balachadran M.T."/>
            <person name="Sivarajan S.R."/>
            <person name="Poveda L."/>
            <person name="Shimizu-Inatsugi R."/>
            <person name="Schlapbach R."/>
            <person name="Sreeman S.M."/>
            <person name="Shimizu K.K."/>
        </authorList>
    </citation>
    <scope>NUCLEOTIDE SEQUENCE</scope>
</reference>
<gene>
    <name evidence="2" type="primary">gb16303</name>
    <name evidence="2" type="ORF">PR202_gb16303</name>
</gene>
<evidence type="ECO:0000313" key="3">
    <source>
        <dbReference type="Proteomes" id="UP001054889"/>
    </source>
</evidence>
<dbReference type="CDD" id="cd22160">
    <property type="entry name" value="F-box_AtFBL13-like"/>
    <property type="match status" value="1"/>
</dbReference>
<sequence>MASGADHISDLPEGVFHHILSLLPAHDAVRTCVLAHRWRDLWRSAPAVRIVGCRDWPGGIEAFGRFVDGLLRHRRGGAPLESCGFDLDLEVDPSDLPAVEQQGNSCIRRALRRKVRELRFDVSVQITPRLLFTLSDRPLASEHLTRLELAGVQGNAGVLDFSWCPALEELKMVECSVGSLAMHSPSVKHLSIKYCFFYSNYRTGLSFPNLVSFKFITNCGRAPLLESMPMLETAKVRFDHFYDDRCRNGRTDDDCGDAFCYGCYYYYGPDDYDCVFLEGLTEATHLYLSAFPELVCLHLLSPQLSYYLQFYYFSCSKCKRSNYYTAIMTNTCLDCISIVPFQSPCFNLMPPVVCSRPPRCIIIENV</sequence>
<dbReference type="EMBL" id="BQKI01000080">
    <property type="protein sequence ID" value="GJN28206.1"/>
    <property type="molecule type" value="Genomic_DNA"/>
</dbReference>
<dbReference type="SUPFAM" id="SSF81383">
    <property type="entry name" value="F-box domain"/>
    <property type="match status" value="1"/>
</dbReference>
<dbReference type="InterPro" id="IPR001810">
    <property type="entry name" value="F-box_dom"/>
</dbReference>
<feature type="domain" description="F-box" evidence="1">
    <location>
        <begin position="5"/>
        <end position="51"/>
    </location>
</feature>
<dbReference type="PANTHER" id="PTHR34223:SF47">
    <property type="entry name" value="OS11G0207800 PROTEIN"/>
    <property type="match status" value="1"/>
</dbReference>
<accession>A0AAV5F051</accession>
<dbReference type="InterPro" id="IPR053197">
    <property type="entry name" value="F-box_SCFL_complex_component"/>
</dbReference>
<dbReference type="Pfam" id="PF00646">
    <property type="entry name" value="F-box"/>
    <property type="match status" value="1"/>
</dbReference>
<organism evidence="2 3">
    <name type="scientific">Eleusine coracana subsp. coracana</name>
    <dbReference type="NCBI Taxonomy" id="191504"/>
    <lineage>
        <taxon>Eukaryota</taxon>
        <taxon>Viridiplantae</taxon>
        <taxon>Streptophyta</taxon>
        <taxon>Embryophyta</taxon>
        <taxon>Tracheophyta</taxon>
        <taxon>Spermatophyta</taxon>
        <taxon>Magnoliopsida</taxon>
        <taxon>Liliopsida</taxon>
        <taxon>Poales</taxon>
        <taxon>Poaceae</taxon>
        <taxon>PACMAD clade</taxon>
        <taxon>Chloridoideae</taxon>
        <taxon>Cynodonteae</taxon>
        <taxon>Eleusininae</taxon>
        <taxon>Eleusine</taxon>
    </lineage>
</organism>
<dbReference type="InterPro" id="IPR053781">
    <property type="entry name" value="F-box_AtFBL13-like"/>
</dbReference>
<keyword evidence="3" id="KW-1185">Reference proteome</keyword>
<dbReference type="SUPFAM" id="SSF52047">
    <property type="entry name" value="RNI-like"/>
    <property type="match status" value="1"/>
</dbReference>
<dbReference type="PROSITE" id="PS50181">
    <property type="entry name" value="FBOX"/>
    <property type="match status" value="1"/>
</dbReference>
<reference evidence="2" key="1">
    <citation type="journal article" date="2018" name="DNA Res.">
        <title>Multiple hybrid de novo genome assembly of finger millet, an orphan allotetraploid crop.</title>
        <authorList>
            <person name="Hatakeyama M."/>
            <person name="Aluri S."/>
            <person name="Balachadran M.T."/>
            <person name="Sivarajan S.R."/>
            <person name="Patrignani A."/>
            <person name="Gruter S."/>
            <person name="Poveda L."/>
            <person name="Shimizu-Inatsugi R."/>
            <person name="Baeten J."/>
            <person name="Francoijs K.J."/>
            <person name="Nataraja K.N."/>
            <person name="Reddy Y.A.N."/>
            <person name="Phadnis S."/>
            <person name="Ravikumar R.L."/>
            <person name="Schlapbach R."/>
            <person name="Sreeman S.M."/>
            <person name="Shimizu K.K."/>
        </authorList>
    </citation>
    <scope>NUCLEOTIDE SEQUENCE</scope>
</reference>
<dbReference type="InterPro" id="IPR032675">
    <property type="entry name" value="LRR_dom_sf"/>
</dbReference>
<dbReference type="Gene3D" id="3.80.10.10">
    <property type="entry name" value="Ribonuclease Inhibitor"/>
    <property type="match status" value="1"/>
</dbReference>
<dbReference type="InterPro" id="IPR036047">
    <property type="entry name" value="F-box-like_dom_sf"/>
</dbReference>
<dbReference type="AlphaFoldDB" id="A0AAV5F051"/>
<protein>
    <recommendedName>
        <fullName evidence="1">F-box domain-containing protein</fullName>
    </recommendedName>
</protein>
<dbReference type="PANTHER" id="PTHR34223">
    <property type="entry name" value="OS11G0201299 PROTEIN"/>
    <property type="match status" value="1"/>
</dbReference>
<dbReference type="Gene3D" id="1.20.1280.50">
    <property type="match status" value="1"/>
</dbReference>
<proteinExistence type="predicted"/>